<keyword evidence="2" id="KW-0012">Acyltransferase</keyword>
<dbReference type="OrthoDB" id="9803233at2"/>
<feature type="domain" description="N-acetyltransferase" evidence="3">
    <location>
        <begin position="1"/>
        <end position="148"/>
    </location>
</feature>
<sequence length="148" mass="16015">MVDDPRKPEVRAILERHLTFCLTETPPEHSFALDVDGLLDPAVTFISYRDGDTLLGVAAIKELDPEHAEIKSMHTAAEARGRGVGRALLTHLLEAAQARGYRRVSLETGTTPGFAAARALYESVGFVPSGPFGGYPVTGDNCFYTRAL</sequence>
<keyword evidence="5" id="KW-1185">Reference proteome</keyword>
<evidence type="ECO:0000256" key="1">
    <source>
        <dbReference type="ARBA" id="ARBA00022679"/>
    </source>
</evidence>
<name>A0A6P2BXS1_9ACTN</name>
<evidence type="ECO:0000256" key="2">
    <source>
        <dbReference type="ARBA" id="ARBA00023315"/>
    </source>
</evidence>
<dbReference type="Pfam" id="PF00583">
    <property type="entry name" value="Acetyltransf_1"/>
    <property type="match status" value="1"/>
</dbReference>
<dbReference type="InterPro" id="IPR016181">
    <property type="entry name" value="Acyl_CoA_acyltransferase"/>
</dbReference>
<dbReference type="InterPro" id="IPR050832">
    <property type="entry name" value="Bact_Acetyltransf"/>
</dbReference>
<dbReference type="Gene3D" id="3.40.630.30">
    <property type="match status" value="1"/>
</dbReference>
<dbReference type="PANTHER" id="PTHR43877">
    <property type="entry name" value="AMINOALKYLPHOSPHONATE N-ACETYLTRANSFERASE-RELATED-RELATED"/>
    <property type="match status" value="1"/>
</dbReference>
<dbReference type="Proteomes" id="UP000460272">
    <property type="component" value="Unassembled WGS sequence"/>
</dbReference>
<dbReference type="PANTHER" id="PTHR43877:SF5">
    <property type="entry name" value="BLL8307 PROTEIN"/>
    <property type="match status" value="1"/>
</dbReference>
<keyword evidence="1 4" id="KW-0808">Transferase</keyword>
<organism evidence="4 5">
    <name type="scientific">Trebonia kvetii</name>
    <dbReference type="NCBI Taxonomy" id="2480626"/>
    <lineage>
        <taxon>Bacteria</taxon>
        <taxon>Bacillati</taxon>
        <taxon>Actinomycetota</taxon>
        <taxon>Actinomycetes</taxon>
        <taxon>Streptosporangiales</taxon>
        <taxon>Treboniaceae</taxon>
        <taxon>Trebonia</taxon>
    </lineage>
</organism>
<dbReference type="SUPFAM" id="SSF55729">
    <property type="entry name" value="Acyl-CoA N-acyltransferases (Nat)"/>
    <property type="match status" value="1"/>
</dbReference>
<evidence type="ECO:0000313" key="4">
    <source>
        <dbReference type="EMBL" id="TVZ03718.1"/>
    </source>
</evidence>
<dbReference type="EMBL" id="RPFW01000004">
    <property type="protein sequence ID" value="TVZ03718.1"/>
    <property type="molecule type" value="Genomic_DNA"/>
</dbReference>
<proteinExistence type="predicted"/>
<dbReference type="CDD" id="cd04301">
    <property type="entry name" value="NAT_SF"/>
    <property type="match status" value="1"/>
</dbReference>
<dbReference type="AlphaFoldDB" id="A0A6P2BXS1"/>
<dbReference type="PROSITE" id="PS51186">
    <property type="entry name" value="GNAT"/>
    <property type="match status" value="1"/>
</dbReference>
<evidence type="ECO:0000313" key="5">
    <source>
        <dbReference type="Proteomes" id="UP000460272"/>
    </source>
</evidence>
<protein>
    <submittedName>
        <fullName evidence="4">GNAT family N-acetyltransferase</fullName>
    </submittedName>
</protein>
<reference evidence="4 5" key="1">
    <citation type="submission" date="2018-11" db="EMBL/GenBank/DDBJ databases">
        <title>Trebonia kvetii gen.nov., sp.nov., a novel acidophilic actinobacterium, and proposal of the new actinobacterial family Treboniaceae fam. nov.</title>
        <authorList>
            <person name="Rapoport D."/>
            <person name="Sagova-Mareckova M."/>
            <person name="Sedlacek I."/>
            <person name="Provaznik J."/>
            <person name="Kralova S."/>
            <person name="Pavlinic D."/>
            <person name="Benes V."/>
            <person name="Kopecky J."/>
        </authorList>
    </citation>
    <scope>NUCLEOTIDE SEQUENCE [LARGE SCALE GENOMIC DNA]</scope>
    <source>
        <strain evidence="4 5">15Tr583</strain>
    </source>
</reference>
<dbReference type="InterPro" id="IPR000182">
    <property type="entry name" value="GNAT_dom"/>
</dbReference>
<evidence type="ECO:0000259" key="3">
    <source>
        <dbReference type="PROSITE" id="PS51186"/>
    </source>
</evidence>
<gene>
    <name evidence="4" type="ORF">EAS64_24390</name>
</gene>
<dbReference type="GO" id="GO:0016747">
    <property type="term" value="F:acyltransferase activity, transferring groups other than amino-acyl groups"/>
    <property type="evidence" value="ECO:0007669"/>
    <property type="project" value="InterPro"/>
</dbReference>
<comment type="caution">
    <text evidence="4">The sequence shown here is derived from an EMBL/GenBank/DDBJ whole genome shotgun (WGS) entry which is preliminary data.</text>
</comment>
<accession>A0A6P2BXS1</accession>